<reference evidence="1" key="1">
    <citation type="submission" date="2014-03" db="EMBL/GenBank/DDBJ databases">
        <authorList>
            <person name="Genoscope - CEA"/>
        </authorList>
    </citation>
    <scope>NUCLEOTIDE SEQUENCE [LARGE SCALE GENOMIC DNA]</scope>
    <source>
        <strain evidence="1">CF27</strain>
    </source>
</reference>
<gene>
    <name evidence="1" type="ORF">AFERRI_390009</name>
</gene>
<reference evidence="1" key="2">
    <citation type="submission" date="2014-07" db="EMBL/GenBank/DDBJ databases">
        <title>Initial genome analysis of the psychrotolerant acidophile Acidithiobacillus ferrivorans CF27: insights into iron and sulfur oxidation pathways and into biofilm formation.</title>
        <authorList>
            <person name="Talla E."/>
            <person name="Hedrich S."/>
            <person name="Mangenot S."/>
            <person name="Ji B."/>
            <person name="Johnson D.B."/>
            <person name="Barbe V."/>
            <person name="Bonnefoy V."/>
        </authorList>
    </citation>
    <scope>NUCLEOTIDE SEQUENCE [LARGE SCALE GENOMIC DNA]</scope>
    <source>
        <strain evidence="1">CF27</strain>
    </source>
</reference>
<organism evidence="1">
    <name type="scientific">Acidithiobacillus ferrivorans</name>
    <dbReference type="NCBI Taxonomy" id="160808"/>
    <lineage>
        <taxon>Bacteria</taxon>
        <taxon>Pseudomonadati</taxon>
        <taxon>Pseudomonadota</taxon>
        <taxon>Acidithiobacillia</taxon>
        <taxon>Acidithiobacillales</taxon>
        <taxon>Acidithiobacillaceae</taxon>
        <taxon>Acidithiobacillus</taxon>
    </lineage>
</organism>
<accession>A0A060UNP9</accession>
<name>A0A060UNP9_9PROT</name>
<comment type="caution">
    <text evidence="1">The sequence shown here is derived from an EMBL/GenBank/DDBJ whole genome shotgun (WGS) entry which is preliminary data.</text>
</comment>
<dbReference type="AlphaFoldDB" id="A0A060UNP9"/>
<dbReference type="EMBL" id="CCCS020000033">
    <property type="protein sequence ID" value="CDQ10045.1"/>
    <property type="molecule type" value="Genomic_DNA"/>
</dbReference>
<proteinExistence type="predicted"/>
<evidence type="ECO:0000313" key="1">
    <source>
        <dbReference type="EMBL" id="CDQ10045.1"/>
    </source>
</evidence>
<protein>
    <submittedName>
        <fullName evidence="1">Uncharacterized protein</fullName>
    </submittedName>
</protein>
<sequence length="163" mass="17543">MENALANRPTRVFARGLVSIGWLLALGALLSFPVWSYAQPVTTADHRLAIHQEAVITHGVLHYGEQRLRHQGERCAALDAKIRSACYARMSRDALALAAGTPPTLACPVLAAQLTDYFQASALLMNACAQGQPCFNGSRPVRVEILRGAVRHLIATGLNGVCD</sequence>